<dbReference type="InterPro" id="IPR036179">
    <property type="entry name" value="Ig-like_dom_sf"/>
</dbReference>
<organism evidence="1 2">
    <name type="scientific">Rotaria socialis</name>
    <dbReference type="NCBI Taxonomy" id="392032"/>
    <lineage>
        <taxon>Eukaryota</taxon>
        <taxon>Metazoa</taxon>
        <taxon>Spiralia</taxon>
        <taxon>Gnathifera</taxon>
        <taxon>Rotifera</taxon>
        <taxon>Eurotatoria</taxon>
        <taxon>Bdelloidea</taxon>
        <taxon>Philodinida</taxon>
        <taxon>Philodinidae</taxon>
        <taxon>Rotaria</taxon>
    </lineage>
</organism>
<dbReference type="InterPro" id="IPR013783">
    <property type="entry name" value="Ig-like_fold"/>
</dbReference>
<sequence>TEGNEVSLIGRSIRKENAGQYACEISNPYGNSRATIPLVVQYAPEIDRNDLSRSKAAADSDRSLTAELHCYL</sequence>
<evidence type="ECO:0000313" key="2">
    <source>
        <dbReference type="Proteomes" id="UP000663848"/>
    </source>
</evidence>
<dbReference type="SUPFAM" id="SSF48726">
    <property type="entry name" value="Immunoglobulin"/>
    <property type="match status" value="1"/>
</dbReference>
<dbReference type="Gene3D" id="2.60.40.10">
    <property type="entry name" value="Immunoglobulins"/>
    <property type="match status" value="1"/>
</dbReference>
<dbReference type="AlphaFoldDB" id="A0A822DAR0"/>
<feature type="non-terminal residue" evidence="1">
    <location>
        <position position="1"/>
    </location>
</feature>
<protein>
    <submittedName>
        <fullName evidence="1">Uncharacterized protein</fullName>
    </submittedName>
</protein>
<gene>
    <name evidence="1" type="ORF">QYT958_LOCUS42959</name>
</gene>
<feature type="non-terminal residue" evidence="1">
    <location>
        <position position="72"/>
    </location>
</feature>
<accession>A0A822DAR0</accession>
<name>A0A822DAR0_9BILA</name>
<evidence type="ECO:0000313" key="1">
    <source>
        <dbReference type="EMBL" id="CAF5066238.1"/>
    </source>
</evidence>
<dbReference type="Proteomes" id="UP000663848">
    <property type="component" value="Unassembled WGS sequence"/>
</dbReference>
<proteinExistence type="predicted"/>
<comment type="caution">
    <text evidence="1">The sequence shown here is derived from an EMBL/GenBank/DDBJ whole genome shotgun (WGS) entry which is preliminary data.</text>
</comment>
<reference evidence="1" key="1">
    <citation type="submission" date="2021-02" db="EMBL/GenBank/DDBJ databases">
        <authorList>
            <person name="Nowell W R."/>
        </authorList>
    </citation>
    <scope>NUCLEOTIDE SEQUENCE</scope>
</reference>
<dbReference type="EMBL" id="CAJOBR010058092">
    <property type="protein sequence ID" value="CAF5066238.1"/>
    <property type="molecule type" value="Genomic_DNA"/>
</dbReference>